<reference evidence="3" key="1">
    <citation type="submission" date="2020-06" db="EMBL/GenBank/DDBJ databases">
        <authorList>
            <consortium name="Wellcome Sanger Institute Data Sharing"/>
        </authorList>
    </citation>
    <scope>NUCLEOTIDE SEQUENCE [LARGE SCALE GENOMIC DNA]</scope>
</reference>
<dbReference type="Gene3D" id="2.30.29.30">
    <property type="entry name" value="Pleckstrin-homology domain (PH domain)/Phosphotyrosine-binding domain (PTB)"/>
    <property type="match status" value="1"/>
</dbReference>
<dbReference type="SUPFAM" id="SSF50729">
    <property type="entry name" value="PH domain-like"/>
    <property type="match status" value="1"/>
</dbReference>
<protein>
    <recommendedName>
        <fullName evidence="2">PH domain-containing protein</fullName>
    </recommendedName>
</protein>
<name>A0A8C5HM86_GOUWI</name>
<dbReference type="Pfam" id="PF00169">
    <property type="entry name" value="PH"/>
    <property type="match status" value="1"/>
</dbReference>
<feature type="region of interest" description="Disordered" evidence="1">
    <location>
        <begin position="181"/>
        <end position="211"/>
    </location>
</feature>
<accession>A0A8C5HM86</accession>
<evidence type="ECO:0000313" key="4">
    <source>
        <dbReference type="Proteomes" id="UP000694680"/>
    </source>
</evidence>
<reference evidence="3" key="2">
    <citation type="submission" date="2025-08" db="UniProtKB">
        <authorList>
            <consortium name="Ensembl"/>
        </authorList>
    </citation>
    <scope>IDENTIFICATION</scope>
</reference>
<evidence type="ECO:0000313" key="3">
    <source>
        <dbReference type="Ensembl" id="ENSGWIP00000045935.1"/>
    </source>
</evidence>
<feature type="compositionally biased region" description="Basic and acidic residues" evidence="1">
    <location>
        <begin position="190"/>
        <end position="205"/>
    </location>
</feature>
<dbReference type="SUPFAM" id="SSF50156">
    <property type="entry name" value="PDZ domain-like"/>
    <property type="match status" value="1"/>
</dbReference>
<feature type="compositionally biased region" description="Basic and acidic residues" evidence="1">
    <location>
        <begin position="294"/>
        <end position="303"/>
    </location>
</feature>
<dbReference type="Proteomes" id="UP000694680">
    <property type="component" value="Chromosome 19"/>
</dbReference>
<dbReference type="PROSITE" id="PS50003">
    <property type="entry name" value="PH_DOMAIN"/>
    <property type="match status" value="1"/>
</dbReference>
<keyword evidence="4" id="KW-1185">Reference proteome</keyword>
<feature type="domain" description="PH" evidence="2">
    <location>
        <begin position="20"/>
        <end position="138"/>
    </location>
</feature>
<evidence type="ECO:0000256" key="1">
    <source>
        <dbReference type="SAM" id="MobiDB-lite"/>
    </source>
</evidence>
<reference evidence="3" key="3">
    <citation type="submission" date="2025-09" db="UniProtKB">
        <authorList>
            <consortium name="Ensembl"/>
        </authorList>
    </citation>
    <scope>IDENTIFICATION</scope>
</reference>
<dbReference type="PANTHER" id="PTHR47014">
    <property type="entry name" value="PLECKSTRIN HOMOLOGY DOMAIN-CONTAINING FAMILY S MEMBER 1"/>
    <property type="match status" value="1"/>
</dbReference>
<dbReference type="SMART" id="SM00233">
    <property type="entry name" value="PH"/>
    <property type="match status" value="1"/>
</dbReference>
<proteinExistence type="predicted"/>
<dbReference type="InterPro" id="IPR036034">
    <property type="entry name" value="PDZ_sf"/>
</dbReference>
<evidence type="ECO:0000259" key="2">
    <source>
        <dbReference type="PROSITE" id="PS50003"/>
    </source>
</evidence>
<feature type="compositionally biased region" description="Low complexity" evidence="1">
    <location>
        <begin position="305"/>
        <end position="316"/>
    </location>
</feature>
<dbReference type="InterPro" id="IPR001849">
    <property type="entry name" value="PH_domain"/>
</dbReference>
<dbReference type="Ensembl" id="ENSGWIT00000049735.1">
    <property type="protein sequence ID" value="ENSGWIP00000045935.1"/>
    <property type="gene ID" value="ENSGWIG00000022706.1"/>
</dbReference>
<dbReference type="OrthoDB" id="9900190at2759"/>
<gene>
    <name evidence="3" type="primary">plekhs1</name>
</gene>
<dbReference type="PANTHER" id="PTHR47014:SF1">
    <property type="entry name" value="PLECKSTRIN HOMOLOGY DOMAIN-CONTAINING FAMILY S MEMBER 1"/>
    <property type="match status" value="1"/>
</dbReference>
<sequence>MSRSIKSAVSKFYKQPSTAKAIRAGNLIKSPPNRCKTENSWKTRHFVLYQLNEHEHQLMYFRSSDETDRPIGEIDLTHISVLQFAPQSHDKWMWIEKKFRCAPSCVLHIKSGDRDYFLVGQTSEEMDGWFTDLYEALKNKTHRFHTRKELDSGKTIEVISKPICRSSSHGVMFNKLSLKSRSFSDPPTKSLDDDCDMHKEEDPNLNKRRASVPGNVEDYYDYPKTFSPSNDGEVCSDNGSGESLYESMTNYSFNQQVAEECDHEVEQLTEGSLNGPCEKKRALSCSVPLCAEGRTNDDSKDQNRSSFGSSDSGVISPVDMQDGKYVHKVDEPSSSPSCSLMYMEKDIEVNQVDLKKHLTLSDQDGRPSVSAWTALPETVCLFQKGDQILAINDLHTSTKEDVYKYLSKLLKNEVKVTILRPRSLHSQNCHCSDLMWSRSANV</sequence>
<dbReference type="InterPro" id="IPR042986">
    <property type="entry name" value="PLEKHS1"/>
</dbReference>
<feature type="region of interest" description="Disordered" evidence="1">
    <location>
        <begin position="293"/>
        <end position="316"/>
    </location>
</feature>
<dbReference type="InterPro" id="IPR011993">
    <property type="entry name" value="PH-like_dom_sf"/>
</dbReference>
<organism evidence="3 4">
    <name type="scientific">Gouania willdenowi</name>
    <name type="common">Blunt-snouted clingfish</name>
    <name type="synonym">Lepadogaster willdenowi</name>
    <dbReference type="NCBI Taxonomy" id="441366"/>
    <lineage>
        <taxon>Eukaryota</taxon>
        <taxon>Metazoa</taxon>
        <taxon>Chordata</taxon>
        <taxon>Craniata</taxon>
        <taxon>Vertebrata</taxon>
        <taxon>Euteleostomi</taxon>
        <taxon>Actinopterygii</taxon>
        <taxon>Neopterygii</taxon>
        <taxon>Teleostei</taxon>
        <taxon>Neoteleostei</taxon>
        <taxon>Acanthomorphata</taxon>
        <taxon>Ovalentaria</taxon>
        <taxon>Blenniimorphae</taxon>
        <taxon>Blenniiformes</taxon>
        <taxon>Gobiesocoidei</taxon>
        <taxon>Gobiesocidae</taxon>
        <taxon>Gobiesocinae</taxon>
        <taxon>Gouania</taxon>
    </lineage>
</organism>
<dbReference type="AlphaFoldDB" id="A0A8C5HM86"/>